<evidence type="ECO:0000256" key="5">
    <source>
        <dbReference type="ARBA" id="ARBA00023237"/>
    </source>
</evidence>
<keyword evidence="9" id="KW-1185">Reference proteome</keyword>
<evidence type="ECO:0000259" key="7">
    <source>
        <dbReference type="Pfam" id="PF14322"/>
    </source>
</evidence>
<comment type="subcellular location">
    <subcellularLocation>
        <location evidence="1">Cell outer membrane</location>
    </subcellularLocation>
</comment>
<dbReference type="RefSeq" id="WP_025065581.1">
    <property type="nucleotide sequence ID" value="NZ_CP013195.1"/>
</dbReference>
<feature type="domain" description="SusD-like N-terminal" evidence="7">
    <location>
        <begin position="77"/>
        <end position="211"/>
    </location>
</feature>
<dbReference type="AlphaFoldDB" id="A0A0S2KNL0"/>
<dbReference type="Pfam" id="PF07980">
    <property type="entry name" value="SusD_RagB"/>
    <property type="match status" value="1"/>
</dbReference>
<dbReference type="OrthoDB" id="5694214at2"/>
<dbReference type="Gene3D" id="1.25.40.390">
    <property type="match status" value="1"/>
</dbReference>
<evidence type="ECO:0000313" key="9">
    <source>
        <dbReference type="Proteomes" id="UP000056252"/>
    </source>
</evidence>
<dbReference type="EMBL" id="CP013195">
    <property type="protein sequence ID" value="ALO49554.1"/>
    <property type="molecule type" value="Genomic_DNA"/>
</dbReference>
<gene>
    <name evidence="8" type="ORF">AS203_11070</name>
</gene>
<sequence>MKQYLIACALCIACTSCNLDIEPENGLTYTNSFNTETELNATTSSIQFFINSAVPENQVFITVGAKADELKDGEQVRQWNPKSVIDVQDWKGLYDLVFECNLLLDNIHRTAGLTEERRNFHVGQAEFGLGLAYLVLVQRYGDVPIPIDSKTIAVYGTSPQMQVINTAIEHAQKAFDILPIYGQLKDINGSVVVNKQYASKGACAALLAHLYAWKGSVIDLYKLKGDAQEAYRKSVEYASMLINGQVGPYQLCANPEELCTYLSDPSRVNPEAIFTIVYDINRSTYAVTPNHTASQYVSWPVKETSLLGDIVSETDLRIYKSTVKAMYSPDDLRLQAFFYKIDSLHVVDGNDYALLYKFRKSVYDADQYAPSGKSFRSLNADYVYWRLADIYLLRAECNAKLGNQAPAIEDLNKIRARSNSPLFGASEDVNGLAKAIFLEREKELIGESDTRYFDIIRNNYVNTELQGKFRMLTRQDIINGALVLPVPQSAMKDKDGKVINTVIRQKAYWLPFM</sequence>
<dbReference type="eggNOG" id="COG3193">
    <property type="taxonomic scope" value="Bacteria"/>
</dbReference>
<evidence type="ECO:0000256" key="2">
    <source>
        <dbReference type="ARBA" id="ARBA00006275"/>
    </source>
</evidence>
<dbReference type="Proteomes" id="UP000056252">
    <property type="component" value="Chromosome"/>
</dbReference>
<proteinExistence type="inferred from homology"/>
<accession>A0A0S2KNL0</accession>
<dbReference type="InterPro" id="IPR011990">
    <property type="entry name" value="TPR-like_helical_dom_sf"/>
</dbReference>
<keyword evidence="5" id="KW-0998">Cell outer membrane</keyword>
<protein>
    <recommendedName>
        <fullName evidence="10">SusD family protein</fullName>
    </recommendedName>
</protein>
<evidence type="ECO:0000256" key="4">
    <source>
        <dbReference type="ARBA" id="ARBA00023136"/>
    </source>
</evidence>
<keyword evidence="3" id="KW-0732">Signal</keyword>
<keyword evidence="4" id="KW-0472">Membrane</keyword>
<name>A0A0S2KNL0_9BACT</name>
<dbReference type="InterPro" id="IPR012944">
    <property type="entry name" value="SusD_RagB_dom"/>
</dbReference>
<evidence type="ECO:0008006" key="10">
    <source>
        <dbReference type="Google" id="ProtNLM"/>
    </source>
</evidence>
<dbReference type="KEGG" id="peo:AS203_11070"/>
<organism evidence="8 9">
    <name type="scientific">Hoylesella enoeca</name>
    <dbReference type="NCBI Taxonomy" id="76123"/>
    <lineage>
        <taxon>Bacteria</taxon>
        <taxon>Pseudomonadati</taxon>
        <taxon>Bacteroidota</taxon>
        <taxon>Bacteroidia</taxon>
        <taxon>Bacteroidales</taxon>
        <taxon>Prevotellaceae</taxon>
        <taxon>Hoylesella</taxon>
    </lineage>
</organism>
<reference evidence="9" key="1">
    <citation type="submission" date="2015-11" db="EMBL/GenBank/DDBJ databases">
        <authorList>
            <person name="Holder M.E."/>
            <person name="Ajami N.J."/>
            <person name="Petrosino J.F."/>
        </authorList>
    </citation>
    <scope>NUCLEOTIDE SEQUENCE [LARGE SCALE GENOMIC DNA]</scope>
    <source>
        <strain evidence="9">F0113</strain>
    </source>
</reference>
<dbReference type="SUPFAM" id="SSF48452">
    <property type="entry name" value="TPR-like"/>
    <property type="match status" value="1"/>
</dbReference>
<evidence type="ECO:0000259" key="6">
    <source>
        <dbReference type="Pfam" id="PF07980"/>
    </source>
</evidence>
<evidence type="ECO:0000256" key="3">
    <source>
        <dbReference type="ARBA" id="ARBA00022729"/>
    </source>
</evidence>
<feature type="domain" description="RagB/SusD" evidence="6">
    <location>
        <begin position="350"/>
        <end position="470"/>
    </location>
</feature>
<dbReference type="Pfam" id="PF14322">
    <property type="entry name" value="SusD-like_3"/>
    <property type="match status" value="1"/>
</dbReference>
<dbReference type="GO" id="GO:0009279">
    <property type="term" value="C:cell outer membrane"/>
    <property type="evidence" value="ECO:0007669"/>
    <property type="project" value="UniProtKB-SubCell"/>
</dbReference>
<evidence type="ECO:0000256" key="1">
    <source>
        <dbReference type="ARBA" id="ARBA00004442"/>
    </source>
</evidence>
<comment type="similarity">
    <text evidence="2">Belongs to the SusD family.</text>
</comment>
<dbReference type="STRING" id="76123.AS203_11070"/>
<evidence type="ECO:0000313" key="8">
    <source>
        <dbReference type="EMBL" id="ALO49554.1"/>
    </source>
</evidence>
<dbReference type="InterPro" id="IPR033985">
    <property type="entry name" value="SusD-like_N"/>
</dbReference>